<accession>A0A9D4N4I1</accession>
<name>A0A9D4N4I1_DREPO</name>
<proteinExistence type="predicted"/>
<organism evidence="1 2">
    <name type="scientific">Dreissena polymorpha</name>
    <name type="common">Zebra mussel</name>
    <name type="synonym">Mytilus polymorpha</name>
    <dbReference type="NCBI Taxonomy" id="45954"/>
    <lineage>
        <taxon>Eukaryota</taxon>
        <taxon>Metazoa</taxon>
        <taxon>Spiralia</taxon>
        <taxon>Lophotrochozoa</taxon>
        <taxon>Mollusca</taxon>
        <taxon>Bivalvia</taxon>
        <taxon>Autobranchia</taxon>
        <taxon>Heteroconchia</taxon>
        <taxon>Euheterodonta</taxon>
        <taxon>Imparidentia</taxon>
        <taxon>Neoheterodontei</taxon>
        <taxon>Myida</taxon>
        <taxon>Dreissenoidea</taxon>
        <taxon>Dreissenidae</taxon>
        <taxon>Dreissena</taxon>
    </lineage>
</organism>
<reference evidence="1" key="1">
    <citation type="journal article" date="2019" name="bioRxiv">
        <title>The Genome of the Zebra Mussel, Dreissena polymorpha: A Resource for Invasive Species Research.</title>
        <authorList>
            <person name="McCartney M.A."/>
            <person name="Auch B."/>
            <person name="Kono T."/>
            <person name="Mallez S."/>
            <person name="Zhang Y."/>
            <person name="Obille A."/>
            <person name="Becker A."/>
            <person name="Abrahante J.E."/>
            <person name="Garbe J."/>
            <person name="Badalamenti J.P."/>
            <person name="Herman A."/>
            <person name="Mangelson H."/>
            <person name="Liachko I."/>
            <person name="Sullivan S."/>
            <person name="Sone E.D."/>
            <person name="Koren S."/>
            <person name="Silverstein K.A.T."/>
            <person name="Beckman K.B."/>
            <person name="Gohl D.M."/>
        </authorList>
    </citation>
    <scope>NUCLEOTIDE SEQUENCE</scope>
    <source>
        <strain evidence="1">Duluth1</strain>
        <tissue evidence="1">Whole animal</tissue>
    </source>
</reference>
<reference evidence="1" key="2">
    <citation type="submission" date="2020-11" db="EMBL/GenBank/DDBJ databases">
        <authorList>
            <person name="McCartney M.A."/>
            <person name="Auch B."/>
            <person name="Kono T."/>
            <person name="Mallez S."/>
            <person name="Becker A."/>
            <person name="Gohl D.M."/>
            <person name="Silverstein K.A.T."/>
            <person name="Koren S."/>
            <person name="Bechman K.B."/>
            <person name="Herman A."/>
            <person name="Abrahante J.E."/>
            <person name="Garbe J."/>
        </authorList>
    </citation>
    <scope>NUCLEOTIDE SEQUENCE</scope>
    <source>
        <strain evidence="1">Duluth1</strain>
        <tissue evidence="1">Whole animal</tissue>
    </source>
</reference>
<evidence type="ECO:0000313" key="2">
    <source>
        <dbReference type="Proteomes" id="UP000828390"/>
    </source>
</evidence>
<dbReference type="EMBL" id="JAIWYP010000001">
    <property type="protein sequence ID" value="KAH3887635.1"/>
    <property type="molecule type" value="Genomic_DNA"/>
</dbReference>
<dbReference type="SUPFAM" id="SSF48371">
    <property type="entry name" value="ARM repeat"/>
    <property type="match status" value="1"/>
</dbReference>
<dbReference type="InterPro" id="IPR026136">
    <property type="entry name" value="RIPOR3"/>
</dbReference>
<dbReference type="Gene3D" id="1.25.10.10">
    <property type="entry name" value="Leucine-rich Repeat Variant"/>
    <property type="match status" value="1"/>
</dbReference>
<gene>
    <name evidence="1" type="ORF">DPMN_011653</name>
</gene>
<evidence type="ECO:0000313" key="1">
    <source>
        <dbReference type="EMBL" id="KAH3887635.1"/>
    </source>
</evidence>
<dbReference type="InterPro" id="IPR016024">
    <property type="entry name" value="ARM-type_fold"/>
</dbReference>
<dbReference type="InterPro" id="IPR011989">
    <property type="entry name" value="ARM-like"/>
</dbReference>
<sequence length="205" mass="22992">MDHVRVCEHVLTRVLDIPEYGAEKGRPWFVVTLHQFMLHFIEEGGLKHVENVAKELKLVEKLTTNNPDIVIKAILTLRDAMPSPPCLKVIAMLLVTIDTEVEQCIISYLNLIQKRKENRDKALVTFVEGLEDRTAEIRAGACAALAVLEASESIDQLVYLWQSDLSPFVQNAAKKALLAMGDVGRKAFEEAQLSKHGFQGIHVHK</sequence>
<protein>
    <submittedName>
        <fullName evidence="1">Uncharacterized protein</fullName>
    </submittedName>
</protein>
<keyword evidence="2" id="KW-1185">Reference proteome</keyword>
<dbReference type="Proteomes" id="UP000828390">
    <property type="component" value="Unassembled WGS sequence"/>
</dbReference>
<dbReference type="AlphaFoldDB" id="A0A9D4N4I1"/>
<dbReference type="PANTHER" id="PTHR15829">
    <property type="entry name" value="PROTEIN KINASE PKN/PRK1, EFFECTOR"/>
    <property type="match status" value="1"/>
</dbReference>
<comment type="caution">
    <text evidence="1">The sequence shown here is derived from an EMBL/GenBank/DDBJ whole genome shotgun (WGS) entry which is preliminary data.</text>
</comment>
<dbReference type="PANTHER" id="PTHR15829:SF13">
    <property type="entry name" value="FAM65 N-TERMINAL DOMAIN-CONTAINING PROTEIN"/>
    <property type="match status" value="1"/>
</dbReference>